<accession>A0A4Y2D9T0</accession>
<comment type="caution">
    <text evidence="2">The sequence shown here is derived from an EMBL/GenBank/DDBJ whole genome shotgun (WGS) entry which is preliminary data.</text>
</comment>
<proteinExistence type="predicted"/>
<dbReference type="Pfam" id="PF03184">
    <property type="entry name" value="DDE_1"/>
    <property type="match status" value="1"/>
</dbReference>
<evidence type="ECO:0000313" key="2">
    <source>
        <dbReference type="EMBL" id="GBM12644.1"/>
    </source>
</evidence>
<reference evidence="2 3" key="1">
    <citation type="journal article" date="2019" name="Sci. Rep.">
        <title>Orb-weaving spider Araneus ventricosus genome elucidates the spidroin gene catalogue.</title>
        <authorList>
            <person name="Kono N."/>
            <person name="Nakamura H."/>
            <person name="Ohtoshi R."/>
            <person name="Moran D.A.P."/>
            <person name="Shinohara A."/>
            <person name="Yoshida Y."/>
            <person name="Fujiwara M."/>
            <person name="Mori M."/>
            <person name="Tomita M."/>
            <person name="Arakawa K."/>
        </authorList>
    </citation>
    <scope>NUCLEOTIDE SEQUENCE [LARGE SCALE GENOMIC DNA]</scope>
</reference>
<dbReference type="EMBL" id="BGPR01000317">
    <property type="protein sequence ID" value="GBM12644.1"/>
    <property type="molecule type" value="Genomic_DNA"/>
</dbReference>
<sequence>MVQNPRKTTAMNSSKQAGAVTTVERSILVTMALAVSANGLFTSRKISKRHFRSNVPEGSSGTTNESGWMTEQDFQSYMRHFIKHVRVTKERPVLLILDNHQSHLDLPTLDLAEDNGVILLSFQIIYL</sequence>
<evidence type="ECO:0000313" key="3">
    <source>
        <dbReference type="Proteomes" id="UP000499080"/>
    </source>
</evidence>
<feature type="domain" description="DDE-1" evidence="1">
    <location>
        <begin position="55"/>
        <end position="111"/>
    </location>
</feature>
<name>A0A4Y2D9T0_ARAVE</name>
<keyword evidence="3" id="KW-1185">Reference proteome</keyword>
<organism evidence="2 3">
    <name type="scientific">Araneus ventricosus</name>
    <name type="common">Orbweaver spider</name>
    <name type="synonym">Epeira ventricosa</name>
    <dbReference type="NCBI Taxonomy" id="182803"/>
    <lineage>
        <taxon>Eukaryota</taxon>
        <taxon>Metazoa</taxon>
        <taxon>Ecdysozoa</taxon>
        <taxon>Arthropoda</taxon>
        <taxon>Chelicerata</taxon>
        <taxon>Arachnida</taxon>
        <taxon>Araneae</taxon>
        <taxon>Araneomorphae</taxon>
        <taxon>Entelegynae</taxon>
        <taxon>Araneoidea</taxon>
        <taxon>Araneidae</taxon>
        <taxon>Araneus</taxon>
    </lineage>
</organism>
<dbReference type="AlphaFoldDB" id="A0A4Y2D9T0"/>
<dbReference type="Proteomes" id="UP000499080">
    <property type="component" value="Unassembled WGS sequence"/>
</dbReference>
<dbReference type="GO" id="GO:0003676">
    <property type="term" value="F:nucleic acid binding"/>
    <property type="evidence" value="ECO:0007669"/>
    <property type="project" value="InterPro"/>
</dbReference>
<gene>
    <name evidence="2" type="ORF">AVEN_46134_1</name>
</gene>
<protein>
    <recommendedName>
        <fullName evidence="1">DDE-1 domain-containing protein</fullName>
    </recommendedName>
</protein>
<evidence type="ECO:0000259" key="1">
    <source>
        <dbReference type="Pfam" id="PF03184"/>
    </source>
</evidence>
<dbReference type="InterPro" id="IPR004875">
    <property type="entry name" value="DDE_SF_endonuclease_dom"/>
</dbReference>
<dbReference type="OrthoDB" id="8033046at2759"/>